<protein>
    <recommendedName>
        <fullName evidence="4">nicotinate-nucleotide diphosphorylase (carboxylating)</fullName>
        <ecNumber evidence="4">2.4.2.19</ecNumber>
    </recommendedName>
    <alternativeName>
        <fullName evidence="8">Quinolinate phosphoribosyltransferase [decarboxylating]</fullName>
    </alternativeName>
</protein>
<feature type="domain" description="Quinolinate phosphoribosyl transferase C-terminal" evidence="11">
    <location>
        <begin position="111"/>
        <end position="278"/>
    </location>
</feature>
<dbReference type="NCBIfam" id="TIGR00078">
    <property type="entry name" value="nadC"/>
    <property type="match status" value="1"/>
</dbReference>
<dbReference type="CDD" id="cd01572">
    <property type="entry name" value="QPRTase"/>
    <property type="match status" value="1"/>
</dbReference>
<dbReference type="InterPro" id="IPR002638">
    <property type="entry name" value="Quinolinate_PRibosylTrfase_C"/>
</dbReference>
<dbReference type="InterPro" id="IPR004393">
    <property type="entry name" value="NadC"/>
</dbReference>
<comment type="function">
    <text evidence="1">Involved in the catabolism of quinolinic acid (QA).</text>
</comment>
<dbReference type="EMBL" id="JAGGKT010000006">
    <property type="protein sequence ID" value="MBP1932484.1"/>
    <property type="molecule type" value="Genomic_DNA"/>
</dbReference>
<comment type="similarity">
    <text evidence="3 10">Belongs to the NadC/ModD family.</text>
</comment>
<evidence type="ECO:0000256" key="2">
    <source>
        <dbReference type="ARBA" id="ARBA00004893"/>
    </source>
</evidence>
<dbReference type="Gene3D" id="3.20.20.70">
    <property type="entry name" value="Aldolase class I"/>
    <property type="match status" value="1"/>
</dbReference>
<dbReference type="SUPFAM" id="SSF54675">
    <property type="entry name" value="Nicotinate/Quinolinate PRTase N-terminal domain-like"/>
    <property type="match status" value="1"/>
</dbReference>
<comment type="catalytic activity">
    <reaction evidence="9">
        <text>nicotinate beta-D-ribonucleotide + CO2 + diphosphate = quinolinate + 5-phospho-alpha-D-ribose 1-diphosphate + 2 H(+)</text>
        <dbReference type="Rhea" id="RHEA:12733"/>
        <dbReference type="ChEBI" id="CHEBI:15378"/>
        <dbReference type="ChEBI" id="CHEBI:16526"/>
        <dbReference type="ChEBI" id="CHEBI:29959"/>
        <dbReference type="ChEBI" id="CHEBI:33019"/>
        <dbReference type="ChEBI" id="CHEBI:57502"/>
        <dbReference type="ChEBI" id="CHEBI:58017"/>
        <dbReference type="EC" id="2.4.2.19"/>
    </reaction>
</comment>
<organism evidence="13 14">
    <name type="scientific">Ammoniphilus resinae</name>
    <dbReference type="NCBI Taxonomy" id="861532"/>
    <lineage>
        <taxon>Bacteria</taxon>
        <taxon>Bacillati</taxon>
        <taxon>Bacillota</taxon>
        <taxon>Bacilli</taxon>
        <taxon>Bacillales</taxon>
        <taxon>Paenibacillaceae</taxon>
        <taxon>Aneurinibacillus group</taxon>
        <taxon>Ammoniphilus</taxon>
    </lineage>
</organism>
<feature type="domain" description="Quinolinate phosphoribosyl transferase N-terminal" evidence="12">
    <location>
        <begin position="24"/>
        <end position="109"/>
    </location>
</feature>
<comment type="pathway">
    <text evidence="2">Cofactor biosynthesis; NAD(+) biosynthesis; nicotinate D-ribonucleotide from quinolinate: step 1/1.</text>
</comment>
<evidence type="ECO:0000256" key="1">
    <source>
        <dbReference type="ARBA" id="ARBA00003237"/>
    </source>
</evidence>
<dbReference type="InterPro" id="IPR027277">
    <property type="entry name" value="NadC/ModD"/>
</dbReference>
<comment type="caution">
    <text evidence="13">The sequence shown here is derived from an EMBL/GenBank/DDBJ whole genome shotgun (WGS) entry which is preliminary data.</text>
</comment>
<keyword evidence="6 10" id="KW-0328">Glycosyltransferase</keyword>
<accession>A0ABS4GQG2</accession>
<dbReference type="Pfam" id="PF01729">
    <property type="entry name" value="QRPTase_C"/>
    <property type="match status" value="1"/>
</dbReference>
<dbReference type="Pfam" id="PF02749">
    <property type="entry name" value="QRPTase_N"/>
    <property type="match status" value="1"/>
</dbReference>
<evidence type="ECO:0000256" key="5">
    <source>
        <dbReference type="ARBA" id="ARBA00022642"/>
    </source>
</evidence>
<evidence type="ECO:0000256" key="6">
    <source>
        <dbReference type="ARBA" id="ARBA00022676"/>
    </source>
</evidence>
<reference evidence="13 14" key="1">
    <citation type="submission" date="2021-03" db="EMBL/GenBank/DDBJ databases">
        <title>Genomic Encyclopedia of Type Strains, Phase IV (KMG-IV): sequencing the most valuable type-strain genomes for metagenomic binning, comparative biology and taxonomic classification.</title>
        <authorList>
            <person name="Goeker M."/>
        </authorList>
    </citation>
    <scope>NUCLEOTIDE SEQUENCE [LARGE SCALE GENOMIC DNA]</scope>
    <source>
        <strain evidence="13 14">DSM 24738</strain>
    </source>
</reference>
<evidence type="ECO:0000313" key="14">
    <source>
        <dbReference type="Proteomes" id="UP001519343"/>
    </source>
</evidence>
<dbReference type="EC" id="2.4.2.19" evidence="4"/>
<sequence length="284" mass="30807">MMMNKKILVKKIEEWLEEDIGQGDISVLSTVPRDESATGIIYAKDQGVIAGLEVARLVFETWDSSLAFKSTMEDGQAVDKGDVIAEVSGPAGSILTAERLALNLLQRLSGIATMTHRYVERAQQGNPKVRIVDTRKTTPGMRMLEKYAVRMGGGHNHRFGLFDAVMIKDNHIKAAGGIGQAVESAKQYIPHTVKVEVEVESLEQLKEAVAAKADIIMLDNMGLDEMREAVQLVNGQAVLEASGGITLDTIEEIAATGVDIISSGALTHSVKALDISLDLNQRKR</sequence>
<dbReference type="InterPro" id="IPR037128">
    <property type="entry name" value="Quinolinate_PRibosylTase_N_sf"/>
</dbReference>
<evidence type="ECO:0000256" key="7">
    <source>
        <dbReference type="ARBA" id="ARBA00022679"/>
    </source>
</evidence>
<gene>
    <name evidence="13" type="ORF">J2Z37_002485</name>
</gene>
<dbReference type="Proteomes" id="UP001519343">
    <property type="component" value="Unassembled WGS sequence"/>
</dbReference>
<dbReference type="InterPro" id="IPR013785">
    <property type="entry name" value="Aldolase_TIM"/>
</dbReference>
<dbReference type="PANTHER" id="PTHR32179:SF3">
    <property type="entry name" value="NICOTINATE-NUCLEOTIDE PYROPHOSPHORYLASE [CARBOXYLATING]"/>
    <property type="match status" value="1"/>
</dbReference>
<dbReference type="SUPFAM" id="SSF51690">
    <property type="entry name" value="Nicotinate/Quinolinate PRTase C-terminal domain-like"/>
    <property type="match status" value="1"/>
</dbReference>
<dbReference type="PIRSF" id="PIRSF006250">
    <property type="entry name" value="NadC_ModD"/>
    <property type="match status" value="1"/>
</dbReference>
<dbReference type="Gene3D" id="3.90.1170.20">
    <property type="entry name" value="Quinolinate phosphoribosyl transferase, N-terminal domain"/>
    <property type="match status" value="1"/>
</dbReference>
<keyword evidence="7 10" id="KW-0808">Transferase</keyword>
<evidence type="ECO:0000256" key="3">
    <source>
        <dbReference type="ARBA" id="ARBA00009400"/>
    </source>
</evidence>
<evidence type="ECO:0000256" key="10">
    <source>
        <dbReference type="PIRNR" id="PIRNR006250"/>
    </source>
</evidence>
<evidence type="ECO:0000256" key="4">
    <source>
        <dbReference type="ARBA" id="ARBA00011944"/>
    </source>
</evidence>
<keyword evidence="14" id="KW-1185">Reference proteome</keyword>
<dbReference type="InterPro" id="IPR036068">
    <property type="entry name" value="Nicotinate_pribotase-like_C"/>
</dbReference>
<evidence type="ECO:0000313" key="13">
    <source>
        <dbReference type="EMBL" id="MBP1932484.1"/>
    </source>
</evidence>
<dbReference type="PANTHER" id="PTHR32179">
    <property type="entry name" value="NICOTINATE-NUCLEOTIDE PYROPHOSPHORYLASE [CARBOXYLATING]"/>
    <property type="match status" value="1"/>
</dbReference>
<evidence type="ECO:0000259" key="11">
    <source>
        <dbReference type="Pfam" id="PF01729"/>
    </source>
</evidence>
<name>A0ABS4GQG2_9BACL</name>
<evidence type="ECO:0000256" key="8">
    <source>
        <dbReference type="ARBA" id="ARBA00033102"/>
    </source>
</evidence>
<evidence type="ECO:0000256" key="9">
    <source>
        <dbReference type="ARBA" id="ARBA00047445"/>
    </source>
</evidence>
<dbReference type="InterPro" id="IPR022412">
    <property type="entry name" value="Quinolinate_PRibosylTrfase_N"/>
</dbReference>
<evidence type="ECO:0000259" key="12">
    <source>
        <dbReference type="Pfam" id="PF02749"/>
    </source>
</evidence>
<dbReference type="RefSeq" id="WP_209810521.1">
    <property type="nucleotide sequence ID" value="NZ_JAGGKT010000006.1"/>
</dbReference>
<proteinExistence type="inferred from homology"/>
<dbReference type="GO" id="GO:0004514">
    <property type="term" value="F:nicotinate-nucleotide diphosphorylase (carboxylating) activity"/>
    <property type="evidence" value="ECO:0007669"/>
    <property type="project" value="UniProtKB-EC"/>
</dbReference>
<keyword evidence="5" id="KW-0662">Pyridine nucleotide biosynthesis</keyword>